<evidence type="ECO:0000256" key="3">
    <source>
        <dbReference type="ARBA" id="ARBA00011353"/>
    </source>
</evidence>
<evidence type="ECO:0000256" key="4">
    <source>
        <dbReference type="ARBA" id="ARBA00018505"/>
    </source>
</evidence>
<reference evidence="15 16" key="1">
    <citation type="journal article" date="2020" name="Genomics">
        <title>Complete, high-quality genomes from long-read metagenomic sequencing of two wolf lichen thalli reveals enigmatic genome architecture.</title>
        <authorList>
            <person name="McKenzie S.K."/>
            <person name="Walston R.F."/>
            <person name="Allen J.L."/>
        </authorList>
    </citation>
    <scope>NUCLEOTIDE SEQUENCE [LARGE SCALE GENOMIC DNA]</scope>
    <source>
        <strain evidence="15">WasteWater1</strain>
    </source>
</reference>
<dbReference type="FunFam" id="1.10.274.30:FF:000004">
    <property type="entry name" value="Putative Chromatin modification-related protein eaf3"/>
    <property type="match status" value="1"/>
</dbReference>
<accession>A0A8H6CDU9</accession>
<dbReference type="PANTHER" id="PTHR10880:SF15">
    <property type="entry name" value="MSL COMPLEX SUBUNIT 3"/>
    <property type="match status" value="1"/>
</dbReference>
<comment type="subcellular location">
    <subcellularLocation>
        <location evidence="1">Nucleus</location>
    </subcellularLocation>
</comment>
<dbReference type="PROSITE" id="PS51640">
    <property type="entry name" value="MRG"/>
    <property type="match status" value="1"/>
</dbReference>
<evidence type="ECO:0000256" key="9">
    <source>
        <dbReference type="ARBA" id="ARBA00023204"/>
    </source>
</evidence>
<keyword evidence="6" id="KW-0156">Chromatin regulator</keyword>
<feature type="compositionally biased region" description="Basic and acidic residues" evidence="13">
    <location>
        <begin position="301"/>
        <end position="314"/>
    </location>
</feature>
<proteinExistence type="inferred from homology"/>
<dbReference type="GO" id="GO:0032221">
    <property type="term" value="C:Rpd3S complex"/>
    <property type="evidence" value="ECO:0007669"/>
    <property type="project" value="TreeGrafter"/>
</dbReference>
<dbReference type="InterPro" id="IPR008676">
    <property type="entry name" value="MRG"/>
</dbReference>
<dbReference type="Proteomes" id="UP000593566">
    <property type="component" value="Unassembled WGS sequence"/>
</dbReference>
<comment type="similarity">
    <text evidence="2">Belongs to the MRG family.</text>
</comment>
<feature type="compositionally biased region" description="Basic and acidic residues" evidence="13">
    <location>
        <begin position="129"/>
        <end position="154"/>
    </location>
</feature>
<dbReference type="SUPFAM" id="SSF54160">
    <property type="entry name" value="Chromo domain-like"/>
    <property type="match status" value="1"/>
</dbReference>
<dbReference type="GO" id="GO:0006338">
    <property type="term" value="P:chromatin remodeling"/>
    <property type="evidence" value="ECO:0007669"/>
    <property type="project" value="UniProtKB-ARBA"/>
</dbReference>
<evidence type="ECO:0000313" key="15">
    <source>
        <dbReference type="EMBL" id="KAF6221461.1"/>
    </source>
</evidence>
<organism evidence="15 16">
    <name type="scientific">Letharia lupina</name>
    <dbReference type="NCBI Taxonomy" id="560253"/>
    <lineage>
        <taxon>Eukaryota</taxon>
        <taxon>Fungi</taxon>
        <taxon>Dikarya</taxon>
        <taxon>Ascomycota</taxon>
        <taxon>Pezizomycotina</taxon>
        <taxon>Lecanoromycetes</taxon>
        <taxon>OSLEUM clade</taxon>
        <taxon>Lecanoromycetidae</taxon>
        <taxon>Lecanorales</taxon>
        <taxon>Lecanorineae</taxon>
        <taxon>Parmeliaceae</taxon>
        <taxon>Letharia</taxon>
    </lineage>
</organism>
<dbReference type="InterPro" id="IPR000953">
    <property type="entry name" value="Chromo/chromo_shadow_dom"/>
</dbReference>
<dbReference type="CDD" id="cd18983">
    <property type="entry name" value="CBD_MSL3_like"/>
    <property type="match status" value="1"/>
</dbReference>
<gene>
    <name evidence="15" type="ORF">HO133_002317</name>
</gene>
<protein>
    <recommendedName>
        <fullName evidence="4">Chromatin modification-related protein EAF3</fullName>
    </recommendedName>
    <alternativeName>
        <fullName evidence="12">Chromatin modification-related protein eaf3</fullName>
    </alternativeName>
</protein>
<dbReference type="InterPro" id="IPR026541">
    <property type="entry name" value="MRG_dom"/>
</dbReference>
<evidence type="ECO:0000256" key="12">
    <source>
        <dbReference type="ARBA" id="ARBA00072864"/>
    </source>
</evidence>
<feature type="region of interest" description="Disordered" evidence="13">
    <location>
        <begin position="83"/>
        <end position="314"/>
    </location>
</feature>
<evidence type="ECO:0000256" key="13">
    <source>
        <dbReference type="SAM" id="MobiDB-lite"/>
    </source>
</evidence>
<sequence length="564" mass="63704">MAPVNQPTFSKDEKVLCFHHELLYEAKVLDSKHTEEKDKKSPMQYRVHYKGWKNTWDDWVPEDRLRKLNDENKGLATHLRNEFMALQRPAKPSISAATKKKNAGSDLSSTRGSEERHASLPATGRGQKRGRDNDIEKASEPLSLDQRRSSSRERRERRKPSKAESPPHQPPKRTRGKAKADSPAIIPKTRGKRQATIPASEIETPTSPHPPPDKPAKRKAASPSESPHEPYVLSEGSSFYERFSLDDSKVKTSKPPTAPQKPTAKNDSDDPLLSSARYSLQDLDPGDAIERNQGSEAGQNSRKERAEARHAREAGEIRPGGALLALYKDQPRGTKITVAGIPLDETPADLASFVKKKRQRVKTIDNKIKFTDKPTLQQEETFNLRPAIHINVPDHLKSILVDDWENVTKNLSLVPLPSKPSANEILTSYFDEEKNKRHLGSPEADLLEEVVAGLKEYFEKCVGRILLYRFERQQYLEVYNAVQGGTGEYEGKGMGDIYGAEHLCRLFVSLPELIAQTNMDQQSVNRLREELHKLTQWLGKNSTRFFKAPYETASQDYIEKVRGV</sequence>
<dbReference type="InterPro" id="IPR038217">
    <property type="entry name" value="MRG_C_sf"/>
</dbReference>
<keyword evidence="8" id="KW-0804">Transcription</keyword>
<keyword evidence="16" id="KW-1185">Reference proteome</keyword>
<evidence type="ECO:0000256" key="1">
    <source>
        <dbReference type="ARBA" id="ARBA00004123"/>
    </source>
</evidence>
<evidence type="ECO:0000256" key="2">
    <source>
        <dbReference type="ARBA" id="ARBA00009093"/>
    </source>
</evidence>
<dbReference type="SMART" id="SM00298">
    <property type="entry name" value="CHROMO"/>
    <property type="match status" value="1"/>
</dbReference>
<dbReference type="GeneID" id="59330730"/>
<evidence type="ECO:0000256" key="11">
    <source>
        <dbReference type="ARBA" id="ARBA00057322"/>
    </source>
</evidence>
<name>A0A8H6CDU9_9LECA</name>
<comment type="caution">
    <text evidence="15">The sequence shown here is derived from an EMBL/GenBank/DDBJ whole genome shotgun (WGS) entry which is preliminary data.</text>
</comment>
<dbReference type="EMBL" id="JACCJB010000014">
    <property type="protein sequence ID" value="KAF6221461.1"/>
    <property type="molecule type" value="Genomic_DNA"/>
</dbReference>
<evidence type="ECO:0000256" key="8">
    <source>
        <dbReference type="ARBA" id="ARBA00023163"/>
    </source>
</evidence>
<dbReference type="Gene3D" id="2.30.30.140">
    <property type="match status" value="1"/>
</dbReference>
<dbReference type="AlphaFoldDB" id="A0A8H6CDU9"/>
<keyword evidence="9" id="KW-0234">DNA repair</keyword>
<keyword evidence="10" id="KW-0539">Nucleus</keyword>
<evidence type="ECO:0000256" key="5">
    <source>
        <dbReference type="ARBA" id="ARBA00022763"/>
    </source>
</evidence>
<comment type="subunit">
    <text evidence="3">Component of the NuA4 histone acetyltransferase complex.</text>
</comment>
<dbReference type="PANTHER" id="PTHR10880">
    <property type="entry name" value="MORTALITY FACTOR 4-LIKE PROTEIN"/>
    <property type="match status" value="1"/>
</dbReference>
<evidence type="ECO:0000256" key="6">
    <source>
        <dbReference type="ARBA" id="ARBA00022853"/>
    </source>
</evidence>
<dbReference type="Gene3D" id="1.10.274.30">
    <property type="entry name" value="MRG domain"/>
    <property type="match status" value="1"/>
</dbReference>
<feature type="domain" description="Chromo" evidence="14">
    <location>
        <begin position="23"/>
        <end position="82"/>
    </location>
</feature>
<dbReference type="InterPro" id="IPR053820">
    <property type="entry name" value="MSL3_chromo-like"/>
</dbReference>
<evidence type="ECO:0000313" key="16">
    <source>
        <dbReference type="Proteomes" id="UP000593566"/>
    </source>
</evidence>
<dbReference type="InterPro" id="IPR016197">
    <property type="entry name" value="Chromo-like_dom_sf"/>
</dbReference>
<dbReference type="GO" id="GO:0035267">
    <property type="term" value="C:NuA4 histone acetyltransferase complex"/>
    <property type="evidence" value="ECO:0007669"/>
    <property type="project" value="TreeGrafter"/>
</dbReference>
<comment type="function">
    <text evidence="11">Involved in deacetylation of histones, chromatin assembly and chromosome segregation. May act as a transcriptional oscillator, directing histone deacetylases to specific chromosomal domains. Component of the NuA4 histone acetyltransferase complex which is involved in transcriptional activation of selected genes principally by acetylation of nucleosomal histone H4 and H2A. The NuA4 complex is also involved in DNA repair.</text>
</comment>
<dbReference type="GO" id="GO:0006281">
    <property type="term" value="P:DNA repair"/>
    <property type="evidence" value="ECO:0007669"/>
    <property type="project" value="UniProtKB-KW"/>
</dbReference>
<evidence type="ECO:0000256" key="7">
    <source>
        <dbReference type="ARBA" id="ARBA00023015"/>
    </source>
</evidence>
<dbReference type="GO" id="GO:0006355">
    <property type="term" value="P:regulation of DNA-templated transcription"/>
    <property type="evidence" value="ECO:0007669"/>
    <property type="project" value="InterPro"/>
</dbReference>
<dbReference type="Pfam" id="PF05712">
    <property type="entry name" value="MRG"/>
    <property type="match status" value="1"/>
</dbReference>
<dbReference type="Pfam" id="PF22732">
    <property type="entry name" value="MSL3_chromo-like"/>
    <property type="match status" value="1"/>
</dbReference>
<evidence type="ECO:0000256" key="10">
    <source>
        <dbReference type="ARBA" id="ARBA00023242"/>
    </source>
</evidence>
<evidence type="ECO:0000259" key="14">
    <source>
        <dbReference type="SMART" id="SM00298"/>
    </source>
</evidence>
<keyword evidence="7" id="KW-0805">Transcription regulation</keyword>
<keyword evidence="5" id="KW-0227">DNA damage</keyword>
<dbReference type="RefSeq" id="XP_037150896.1">
    <property type="nucleotide sequence ID" value="XM_037293243.1"/>
</dbReference>